<dbReference type="GO" id="GO:0005975">
    <property type="term" value="P:carbohydrate metabolic process"/>
    <property type="evidence" value="ECO:0007669"/>
    <property type="project" value="InterPro"/>
</dbReference>
<dbReference type="Pfam" id="PF01522">
    <property type="entry name" value="Polysacc_deac_1"/>
    <property type="match status" value="1"/>
</dbReference>
<evidence type="ECO:0000256" key="2">
    <source>
        <dbReference type="ARBA" id="ARBA00022729"/>
    </source>
</evidence>
<reference evidence="5 6" key="1">
    <citation type="submission" date="2019-08" db="EMBL/GenBank/DDBJ databases">
        <title>Parahaliea maris sp. nov., isolated from the surface seawater.</title>
        <authorList>
            <person name="Liu Y."/>
        </authorList>
    </citation>
    <scope>NUCLEOTIDE SEQUENCE [LARGE SCALE GENOMIC DNA]</scope>
    <source>
        <strain evidence="5 6">S2-26</strain>
    </source>
</reference>
<dbReference type="InterPro" id="IPR051398">
    <property type="entry name" value="Polysacch_Deacetylase"/>
</dbReference>
<evidence type="ECO:0000313" key="6">
    <source>
        <dbReference type="Proteomes" id="UP000321933"/>
    </source>
</evidence>
<proteinExistence type="predicted"/>
<feature type="chain" id="PRO_5022806154" evidence="3">
    <location>
        <begin position="21"/>
        <end position="353"/>
    </location>
</feature>
<dbReference type="CDD" id="cd10973">
    <property type="entry name" value="CE4_DAC_u4_5s"/>
    <property type="match status" value="1"/>
</dbReference>
<keyword evidence="2 3" id="KW-0732">Signal</keyword>
<dbReference type="EMBL" id="VRYZ01000002">
    <property type="protein sequence ID" value="TXS93592.1"/>
    <property type="molecule type" value="Genomic_DNA"/>
</dbReference>
<dbReference type="OrthoDB" id="9814639at2"/>
<comment type="caution">
    <text evidence="5">The sequence shown here is derived from an EMBL/GenBank/DDBJ whole genome shotgun (WGS) entry which is preliminary data.</text>
</comment>
<dbReference type="RefSeq" id="WP_148063527.1">
    <property type="nucleotide sequence ID" value="NZ_VRYZ01000002.1"/>
</dbReference>
<sequence length="353" mass="39087">MIRPVLVCLLLWAQTYAALAADHGVILLYHRITGEGPAATRVTPAQFERHLDWLNDNGFKVLPLSQLLDDLFERGETQENAVAITFDDAYVSVYQEAFPRLRERDMPFSVFVATEAVDKGYGHYLDWGQIAEMQQSGLVEVGPHSLTHAHLEQRRTGDSQGDWEKRVSQEIAGSMKRLQARLPQAPIKVFAYPFGEYSAATLELLKKMGLRGLAQQSGAVGVASHAQRIPRFAMATGYDELERLATSLRARPMPVQTEEAQPFFLDVGASHPASFRLTLREGELVPATVSCFSSTGATLETASQSNDLTVSLPPLAAGRNKINCTAATGRKGEFYWYSRLWTLADEAGSWLEQ</sequence>
<dbReference type="Proteomes" id="UP000321933">
    <property type="component" value="Unassembled WGS sequence"/>
</dbReference>
<keyword evidence="6" id="KW-1185">Reference proteome</keyword>
<dbReference type="Gene3D" id="3.20.20.370">
    <property type="entry name" value="Glycoside hydrolase/deacetylase"/>
    <property type="match status" value="1"/>
</dbReference>
<comment type="subcellular location">
    <subcellularLocation>
        <location evidence="1">Secreted</location>
    </subcellularLocation>
</comment>
<dbReference type="PANTHER" id="PTHR34216">
    <property type="match status" value="1"/>
</dbReference>
<dbReference type="InterPro" id="IPR002509">
    <property type="entry name" value="NODB_dom"/>
</dbReference>
<accession>A0A5C9A127</accession>
<feature type="signal peptide" evidence="3">
    <location>
        <begin position="1"/>
        <end position="20"/>
    </location>
</feature>
<dbReference type="SUPFAM" id="SSF88713">
    <property type="entry name" value="Glycoside hydrolase/deacetylase"/>
    <property type="match status" value="1"/>
</dbReference>
<evidence type="ECO:0000259" key="4">
    <source>
        <dbReference type="PROSITE" id="PS51677"/>
    </source>
</evidence>
<protein>
    <submittedName>
        <fullName evidence="5">Polysaccharide deacetylase family protein</fullName>
    </submittedName>
</protein>
<gene>
    <name evidence="5" type="ORF">FVW59_07150</name>
</gene>
<dbReference type="PROSITE" id="PS51677">
    <property type="entry name" value="NODB"/>
    <property type="match status" value="1"/>
</dbReference>
<evidence type="ECO:0000313" key="5">
    <source>
        <dbReference type="EMBL" id="TXS93592.1"/>
    </source>
</evidence>
<organism evidence="5 6">
    <name type="scientific">Parahaliea aestuarii</name>
    <dbReference type="NCBI Taxonomy" id="1852021"/>
    <lineage>
        <taxon>Bacteria</taxon>
        <taxon>Pseudomonadati</taxon>
        <taxon>Pseudomonadota</taxon>
        <taxon>Gammaproteobacteria</taxon>
        <taxon>Cellvibrionales</taxon>
        <taxon>Halieaceae</taxon>
        <taxon>Parahaliea</taxon>
    </lineage>
</organism>
<name>A0A5C9A127_9GAMM</name>
<dbReference type="AlphaFoldDB" id="A0A5C9A127"/>
<evidence type="ECO:0000256" key="3">
    <source>
        <dbReference type="SAM" id="SignalP"/>
    </source>
</evidence>
<feature type="domain" description="NodB homology" evidence="4">
    <location>
        <begin position="80"/>
        <end position="311"/>
    </location>
</feature>
<dbReference type="GO" id="GO:0005576">
    <property type="term" value="C:extracellular region"/>
    <property type="evidence" value="ECO:0007669"/>
    <property type="project" value="UniProtKB-SubCell"/>
</dbReference>
<dbReference type="InterPro" id="IPR011330">
    <property type="entry name" value="Glyco_hydro/deAcase_b/a-brl"/>
</dbReference>
<evidence type="ECO:0000256" key="1">
    <source>
        <dbReference type="ARBA" id="ARBA00004613"/>
    </source>
</evidence>
<dbReference type="GO" id="GO:0016810">
    <property type="term" value="F:hydrolase activity, acting on carbon-nitrogen (but not peptide) bonds"/>
    <property type="evidence" value="ECO:0007669"/>
    <property type="project" value="InterPro"/>
</dbReference>
<dbReference type="PANTHER" id="PTHR34216:SF3">
    <property type="entry name" value="POLY-BETA-1,6-N-ACETYL-D-GLUCOSAMINE N-DEACETYLASE"/>
    <property type="match status" value="1"/>
</dbReference>